<evidence type="ECO:0000256" key="3">
    <source>
        <dbReference type="ARBA" id="ARBA00022490"/>
    </source>
</evidence>
<name>A0A139IPF3_9PEZI</name>
<dbReference type="FunFam" id="3.50.7.10:FF:000004">
    <property type="entry name" value="T-complex protein 1 subunit zeta"/>
    <property type="match status" value="1"/>
</dbReference>
<dbReference type="Pfam" id="PF00118">
    <property type="entry name" value="Cpn60_TCP1"/>
    <property type="match status" value="1"/>
</dbReference>
<dbReference type="SUPFAM" id="SSF54849">
    <property type="entry name" value="GroEL-intermediate domain like"/>
    <property type="match status" value="1"/>
</dbReference>
<keyword evidence="6 9" id="KW-0143">Chaperone</keyword>
<keyword evidence="5 9" id="KW-0067">ATP-binding</keyword>
<dbReference type="InterPro" id="IPR027410">
    <property type="entry name" value="TCP-1-like_intermed_sf"/>
</dbReference>
<dbReference type="SUPFAM" id="SSF48592">
    <property type="entry name" value="GroEL equatorial domain-like"/>
    <property type="match status" value="1"/>
</dbReference>
<evidence type="ECO:0000256" key="5">
    <source>
        <dbReference type="ARBA" id="ARBA00022840"/>
    </source>
</evidence>
<dbReference type="STRING" id="113226.A0A139IPF3"/>
<dbReference type="InterPro" id="IPR012722">
    <property type="entry name" value="Chap_CCT_zeta"/>
</dbReference>
<evidence type="ECO:0000256" key="1">
    <source>
        <dbReference type="ARBA" id="ARBA00004496"/>
    </source>
</evidence>
<dbReference type="Proteomes" id="UP000073492">
    <property type="component" value="Unassembled WGS sequence"/>
</dbReference>
<dbReference type="FunFam" id="1.10.560.10:FF:000058">
    <property type="entry name" value="T-complex protein 1 subunit zeta"/>
    <property type="match status" value="1"/>
</dbReference>
<keyword evidence="4 9" id="KW-0547">Nucleotide-binding</keyword>
<keyword evidence="11" id="KW-1185">Reference proteome</keyword>
<dbReference type="Gene3D" id="3.50.7.10">
    <property type="entry name" value="GroEL"/>
    <property type="match status" value="1"/>
</dbReference>
<dbReference type="Gene3D" id="1.10.560.10">
    <property type="entry name" value="GroEL-like equatorial domain"/>
    <property type="match status" value="1"/>
</dbReference>
<dbReference type="PANTHER" id="PTHR11353">
    <property type="entry name" value="CHAPERONIN"/>
    <property type="match status" value="1"/>
</dbReference>
<dbReference type="NCBIfam" id="TIGR02347">
    <property type="entry name" value="chap_CCT_zeta"/>
    <property type="match status" value="1"/>
</dbReference>
<dbReference type="SUPFAM" id="SSF52029">
    <property type="entry name" value="GroEL apical domain-like"/>
    <property type="match status" value="1"/>
</dbReference>
<dbReference type="InterPro" id="IPR027413">
    <property type="entry name" value="GROEL-like_equatorial_sf"/>
</dbReference>
<dbReference type="FunFam" id="3.30.260.10:FF:000017">
    <property type="entry name" value="T-complex protein 1 subunit zeta"/>
    <property type="match status" value="1"/>
</dbReference>
<comment type="similarity">
    <text evidence="2 9">Belongs to the TCP-1 chaperonin family.</text>
</comment>
<dbReference type="GO" id="GO:0005832">
    <property type="term" value="C:chaperonin-containing T-complex"/>
    <property type="evidence" value="ECO:0007669"/>
    <property type="project" value="EnsemblFungi"/>
</dbReference>
<evidence type="ECO:0000256" key="8">
    <source>
        <dbReference type="ARBA" id="ARBA00044261"/>
    </source>
</evidence>
<protein>
    <recommendedName>
        <fullName evidence="7">T-complex protein 1 subunit zeta</fullName>
    </recommendedName>
    <alternativeName>
        <fullName evidence="8">CCT-zeta</fullName>
    </alternativeName>
</protein>
<dbReference type="GO" id="GO:0016887">
    <property type="term" value="F:ATP hydrolysis activity"/>
    <property type="evidence" value="ECO:0007669"/>
    <property type="project" value="InterPro"/>
</dbReference>
<dbReference type="GO" id="GO:0005524">
    <property type="term" value="F:ATP binding"/>
    <property type="evidence" value="ECO:0007669"/>
    <property type="project" value="UniProtKB-KW"/>
</dbReference>
<dbReference type="InterPro" id="IPR002423">
    <property type="entry name" value="Cpn60/GroEL/TCP-1"/>
</dbReference>
<dbReference type="CDD" id="cd03342">
    <property type="entry name" value="TCP1_zeta"/>
    <property type="match status" value="1"/>
</dbReference>
<dbReference type="OrthoDB" id="10052040at2759"/>
<dbReference type="EMBL" id="LFZO01000037">
    <property type="protein sequence ID" value="KXT16434.1"/>
    <property type="molecule type" value="Genomic_DNA"/>
</dbReference>
<organism evidence="10 11">
    <name type="scientific">Pseudocercospora musae</name>
    <dbReference type="NCBI Taxonomy" id="113226"/>
    <lineage>
        <taxon>Eukaryota</taxon>
        <taxon>Fungi</taxon>
        <taxon>Dikarya</taxon>
        <taxon>Ascomycota</taxon>
        <taxon>Pezizomycotina</taxon>
        <taxon>Dothideomycetes</taxon>
        <taxon>Dothideomycetidae</taxon>
        <taxon>Mycosphaerellales</taxon>
        <taxon>Mycosphaerellaceae</taxon>
        <taxon>Pseudocercospora</taxon>
    </lineage>
</organism>
<dbReference type="NCBIfam" id="NF041083">
    <property type="entry name" value="thermosome_beta"/>
    <property type="match status" value="1"/>
</dbReference>
<keyword evidence="3" id="KW-0963">Cytoplasm</keyword>
<evidence type="ECO:0000256" key="2">
    <source>
        <dbReference type="ARBA" id="ARBA00008020"/>
    </source>
</evidence>
<comment type="caution">
    <text evidence="10">The sequence shown here is derived from an EMBL/GenBank/DDBJ whole genome shotgun (WGS) entry which is preliminary data.</text>
</comment>
<evidence type="ECO:0000256" key="9">
    <source>
        <dbReference type="RuleBase" id="RU004187"/>
    </source>
</evidence>
<dbReference type="GO" id="GO:0051082">
    <property type="term" value="F:unfolded protein binding"/>
    <property type="evidence" value="ECO:0007669"/>
    <property type="project" value="EnsemblFungi"/>
</dbReference>
<evidence type="ECO:0000256" key="4">
    <source>
        <dbReference type="ARBA" id="ARBA00022741"/>
    </source>
</evidence>
<dbReference type="GO" id="GO:0140662">
    <property type="term" value="F:ATP-dependent protein folding chaperone"/>
    <property type="evidence" value="ECO:0007669"/>
    <property type="project" value="InterPro"/>
</dbReference>
<dbReference type="InterPro" id="IPR053374">
    <property type="entry name" value="TCP-1_chaperonin"/>
</dbReference>
<evidence type="ECO:0000256" key="6">
    <source>
        <dbReference type="ARBA" id="ARBA00023186"/>
    </source>
</evidence>
<dbReference type="InterPro" id="IPR027409">
    <property type="entry name" value="GroEL-like_apical_dom_sf"/>
</dbReference>
<reference evidence="10 11" key="1">
    <citation type="submission" date="2015-07" db="EMBL/GenBank/DDBJ databases">
        <title>Comparative genomics of the Sigatoka disease complex on banana suggests a link between parallel evolutionary changes in Pseudocercospora fijiensis and Pseudocercospora eumusae and increased virulence on the banana host.</title>
        <authorList>
            <person name="Chang T.-C."/>
            <person name="Salvucci A."/>
            <person name="Crous P.W."/>
            <person name="Stergiopoulos I."/>
        </authorList>
    </citation>
    <scope>NUCLEOTIDE SEQUENCE [LARGE SCALE GENOMIC DNA]</scope>
    <source>
        <strain evidence="10 11">CBS 116634</strain>
    </source>
</reference>
<gene>
    <name evidence="10" type="ORF">AC579_5141</name>
</gene>
<proteinExistence type="inferred from homology"/>
<dbReference type="InterPro" id="IPR017998">
    <property type="entry name" value="Chaperone_TCP-1"/>
</dbReference>
<evidence type="ECO:0000313" key="10">
    <source>
        <dbReference type="EMBL" id="KXT16434.1"/>
    </source>
</evidence>
<dbReference type="AlphaFoldDB" id="A0A139IPF3"/>
<dbReference type="Gene3D" id="3.30.260.10">
    <property type="entry name" value="TCP-1-like chaperonin intermediate domain"/>
    <property type="match status" value="1"/>
</dbReference>
<dbReference type="PRINTS" id="PR00304">
    <property type="entry name" value="TCOMPLEXTCP1"/>
</dbReference>
<evidence type="ECO:0000256" key="7">
    <source>
        <dbReference type="ARBA" id="ARBA00039582"/>
    </source>
</evidence>
<evidence type="ECO:0000313" key="11">
    <source>
        <dbReference type="Proteomes" id="UP000073492"/>
    </source>
</evidence>
<accession>A0A139IPF3</accession>
<sequence length="543" mass="59195">MSAAQLLNPKAESRRRGEALRVNISAGEGLQDVLASNLGPTGTLKMLVDGSGQIKLTKDGSVLLKEMQIQNPTAVMIARAATAQDEICGDGTTSVVLMVGELLKQADRYIAEGLHPRVITDGYEVAKNETLRFLDEFKLARDVDRELLLNVARTSLSTKINKTLAEQLTPDIVDAVLAIYQAPAKPDLHMVEIMTMQHRTAADTQLIRGLALDHGARHPDMPKDVKNAFILTLNVSLEYEKSEINSGFYYSSAEQREKLVESERRFVDDKLRKIVELKKEVCGNDPKKGFVIINQKGIDPLSLDVLVKNGIFALRRAKRRNMERLQLICGGTAQNSVDDLTPDVLGWAGHVYEHQLGEEKYTFIEEVKDPKSVTILIKGPNAHTITQIKDAVRDGLRSVYNMIVDKSVVPGGGAFQVAAARRLNSDEFGKQVKGKAKWGVSAFADALLVIPKTLAANSGHDIQDCIATLQDEHADGHVAGLDLTLGEPMDPVQQGVYDSFRVLRNSIASATGISSNLLLCDEMLKARQMGKSGPPGGGEDGGE</sequence>
<comment type="subcellular location">
    <subcellularLocation>
        <location evidence="1">Cytoplasm</location>
    </subcellularLocation>
</comment>